<proteinExistence type="predicted"/>
<name>A0ABR2WF44_9FUNG</name>
<evidence type="ECO:0000313" key="3">
    <source>
        <dbReference type="Proteomes" id="UP001479436"/>
    </source>
</evidence>
<evidence type="ECO:0000313" key="2">
    <source>
        <dbReference type="EMBL" id="KAK9760091.1"/>
    </source>
</evidence>
<protein>
    <submittedName>
        <fullName evidence="2">Uncharacterized protein</fullName>
    </submittedName>
</protein>
<feature type="region of interest" description="Disordered" evidence="1">
    <location>
        <begin position="12"/>
        <end position="54"/>
    </location>
</feature>
<gene>
    <name evidence="2" type="ORF">K7432_016235</name>
</gene>
<comment type="caution">
    <text evidence="2">The sequence shown here is derived from an EMBL/GenBank/DDBJ whole genome shotgun (WGS) entry which is preliminary data.</text>
</comment>
<organism evidence="2 3">
    <name type="scientific">Basidiobolus ranarum</name>
    <dbReference type="NCBI Taxonomy" id="34480"/>
    <lineage>
        <taxon>Eukaryota</taxon>
        <taxon>Fungi</taxon>
        <taxon>Fungi incertae sedis</taxon>
        <taxon>Zoopagomycota</taxon>
        <taxon>Entomophthoromycotina</taxon>
        <taxon>Basidiobolomycetes</taxon>
        <taxon>Basidiobolales</taxon>
        <taxon>Basidiobolaceae</taxon>
        <taxon>Basidiobolus</taxon>
    </lineage>
</organism>
<keyword evidence="3" id="KW-1185">Reference proteome</keyword>
<evidence type="ECO:0000256" key="1">
    <source>
        <dbReference type="SAM" id="MobiDB-lite"/>
    </source>
</evidence>
<dbReference type="Proteomes" id="UP001479436">
    <property type="component" value="Unassembled WGS sequence"/>
</dbReference>
<accession>A0ABR2WF44</accession>
<feature type="compositionally biased region" description="Polar residues" evidence="1">
    <location>
        <begin position="12"/>
        <end position="22"/>
    </location>
</feature>
<sequence>MTFLSIFTECYSGNTGASSSYNKSRRPSATPLLSKSSLPDMRRESGPKPGKSKLSMLNLSRFSINTNRSEYGTTLDCGDNLDEVREKMREVTFDEVIHQGFRGALGGPRPATVQCTLTPSLVR</sequence>
<reference evidence="2 3" key="1">
    <citation type="submission" date="2023-04" db="EMBL/GenBank/DDBJ databases">
        <title>Genome of Basidiobolus ranarum AG-B5.</title>
        <authorList>
            <person name="Stajich J.E."/>
            <person name="Carter-House D."/>
            <person name="Gryganskyi A."/>
        </authorList>
    </citation>
    <scope>NUCLEOTIDE SEQUENCE [LARGE SCALE GENOMIC DNA]</scope>
    <source>
        <strain evidence="2 3">AG-B5</strain>
    </source>
</reference>
<dbReference type="EMBL" id="JASJQH010002567">
    <property type="protein sequence ID" value="KAK9760091.1"/>
    <property type="molecule type" value="Genomic_DNA"/>
</dbReference>